<dbReference type="InterPro" id="IPR005033">
    <property type="entry name" value="YEATS"/>
</dbReference>
<sequence>MAPQPSPTKRIKTLSLSCPIIYGNTARLLTAEERASPSLQNSNHTHKWTVFVHHPTLDDTLLTPYIKKVTFKLHDTYNNSNRVIEQLPFEVTETGWGEFDIVIRIHLCPELGEKANLTITHRLQLHPYGSQVLPPGEDKEKQIIRSVQYEEIVFNEPTEVMFERVTKRPGNLIPEKPSASPAAVANFEGDMCPLDANTQFSKMLERQELHRLNAALGKVSKQVEILRTAIVDKRKDDISRNVADHQ</sequence>
<dbReference type="PANTHER" id="PTHR47573">
    <property type="entry name" value="PROTEIN AF-9 HOMOLOG"/>
    <property type="match status" value="1"/>
</dbReference>
<dbReference type="PROSITE" id="PS51037">
    <property type="entry name" value="YEATS"/>
    <property type="match status" value="1"/>
</dbReference>
<dbReference type="CDD" id="cd16908">
    <property type="entry name" value="YEATS_Yaf9_like"/>
    <property type="match status" value="1"/>
</dbReference>
<dbReference type="GO" id="GO:0000785">
    <property type="term" value="C:chromatin"/>
    <property type="evidence" value="ECO:0007669"/>
    <property type="project" value="UniProtKB-ARBA"/>
</dbReference>
<comment type="subcellular location">
    <subcellularLocation>
        <location evidence="5">Nucleus</location>
    </subcellularLocation>
</comment>
<dbReference type="GO" id="GO:0005634">
    <property type="term" value="C:nucleus"/>
    <property type="evidence" value="ECO:0007669"/>
    <property type="project" value="UniProtKB-SubCell"/>
</dbReference>
<keyword evidence="4 5" id="KW-0539">Nucleus</keyword>
<dbReference type="AlphaFoldDB" id="A0A9P8QAW2"/>
<gene>
    <name evidence="7" type="ORF">WICPIJ_001385</name>
</gene>
<evidence type="ECO:0000313" key="8">
    <source>
        <dbReference type="Proteomes" id="UP000774326"/>
    </source>
</evidence>
<keyword evidence="8" id="KW-1185">Reference proteome</keyword>
<dbReference type="InterPro" id="IPR038704">
    <property type="entry name" value="YEAST_sf"/>
</dbReference>
<dbReference type="GO" id="GO:0006355">
    <property type="term" value="P:regulation of DNA-templated transcription"/>
    <property type="evidence" value="ECO:0007669"/>
    <property type="project" value="InterPro"/>
</dbReference>
<evidence type="ECO:0000256" key="4">
    <source>
        <dbReference type="ARBA" id="ARBA00023242"/>
    </source>
</evidence>
<dbReference type="Gene3D" id="2.60.40.1970">
    <property type="entry name" value="YEATS domain"/>
    <property type="match status" value="1"/>
</dbReference>
<evidence type="ECO:0000259" key="6">
    <source>
        <dbReference type="PROSITE" id="PS51037"/>
    </source>
</evidence>
<protein>
    <recommendedName>
        <fullName evidence="1">Protein AF-9 homolog</fullName>
    </recommendedName>
</protein>
<evidence type="ECO:0000256" key="1">
    <source>
        <dbReference type="ARBA" id="ARBA00022408"/>
    </source>
</evidence>
<keyword evidence="3" id="KW-0804">Transcription</keyword>
<evidence type="ECO:0000256" key="2">
    <source>
        <dbReference type="ARBA" id="ARBA00023015"/>
    </source>
</evidence>
<feature type="domain" description="YEATS" evidence="6">
    <location>
        <begin position="10"/>
        <end position="168"/>
    </location>
</feature>
<dbReference type="EMBL" id="JAEUBG010000709">
    <property type="protein sequence ID" value="KAH3687632.1"/>
    <property type="molecule type" value="Genomic_DNA"/>
</dbReference>
<dbReference type="Pfam" id="PF03366">
    <property type="entry name" value="YEATS"/>
    <property type="match status" value="1"/>
</dbReference>
<accession>A0A9P8QAW2</accession>
<reference evidence="7" key="2">
    <citation type="submission" date="2021-01" db="EMBL/GenBank/DDBJ databases">
        <authorList>
            <person name="Schikora-Tamarit M.A."/>
        </authorList>
    </citation>
    <scope>NUCLEOTIDE SEQUENCE</scope>
    <source>
        <strain evidence="7">CBS2887</strain>
    </source>
</reference>
<dbReference type="PANTHER" id="PTHR47573:SF1">
    <property type="entry name" value="PROTEIN AF-9 HOMOLOG"/>
    <property type="match status" value="1"/>
</dbReference>
<comment type="caution">
    <text evidence="7">The sequence shown here is derived from an EMBL/GenBank/DDBJ whole genome shotgun (WGS) entry which is preliminary data.</text>
</comment>
<organism evidence="7 8">
    <name type="scientific">Wickerhamomyces pijperi</name>
    <name type="common">Yeast</name>
    <name type="synonym">Pichia pijperi</name>
    <dbReference type="NCBI Taxonomy" id="599730"/>
    <lineage>
        <taxon>Eukaryota</taxon>
        <taxon>Fungi</taxon>
        <taxon>Dikarya</taxon>
        <taxon>Ascomycota</taxon>
        <taxon>Saccharomycotina</taxon>
        <taxon>Saccharomycetes</taxon>
        <taxon>Phaffomycetales</taxon>
        <taxon>Wickerhamomycetaceae</taxon>
        <taxon>Wickerhamomyces</taxon>
    </lineage>
</organism>
<evidence type="ECO:0000256" key="5">
    <source>
        <dbReference type="PROSITE-ProRule" id="PRU00376"/>
    </source>
</evidence>
<reference evidence="7" key="1">
    <citation type="journal article" date="2021" name="Open Biol.">
        <title>Shared evolutionary footprints suggest mitochondrial oxidative damage underlies multiple complex I losses in fungi.</title>
        <authorList>
            <person name="Schikora-Tamarit M.A."/>
            <person name="Marcet-Houben M."/>
            <person name="Nosek J."/>
            <person name="Gabaldon T."/>
        </authorList>
    </citation>
    <scope>NUCLEOTIDE SEQUENCE</scope>
    <source>
        <strain evidence="7">CBS2887</strain>
    </source>
</reference>
<proteinExistence type="predicted"/>
<evidence type="ECO:0000313" key="7">
    <source>
        <dbReference type="EMBL" id="KAH3687632.1"/>
    </source>
</evidence>
<dbReference type="Proteomes" id="UP000774326">
    <property type="component" value="Unassembled WGS sequence"/>
</dbReference>
<dbReference type="OrthoDB" id="16041at2759"/>
<evidence type="ECO:0000256" key="3">
    <source>
        <dbReference type="ARBA" id="ARBA00023163"/>
    </source>
</evidence>
<name>A0A9P8QAW2_WICPI</name>
<keyword evidence="2" id="KW-0805">Transcription regulation</keyword>
<dbReference type="InterPro" id="IPR055129">
    <property type="entry name" value="YEATS_dom"/>
</dbReference>